<evidence type="ECO:0000313" key="1">
    <source>
        <dbReference type="EMBL" id="VDK29464.1"/>
    </source>
</evidence>
<evidence type="ECO:0000313" key="2">
    <source>
        <dbReference type="Proteomes" id="UP000267096"/>
    </source>
</evidence>
<gene>
    <name evidence="1" type="ORF">ASIM_LOCUS7557</name>
</gene>
<reference evidence="1 2" key="2">
    <citation type="submission" date="2018-11" db="EMBL/GenBank/DDBJ databases">
        <authorList>
            <consortium name="Pathogen Informatics"/>
        </authorList>
    </citation>
    <scope>NUCLEOTIDE SEQUENCE [LARGE SCALE GENOMIC DNA]</scope>
</reference>
<dbReference type="InterPro" id="IPR043162">
    <property type="entry name" value="DOCK_C_lobe_C"/>
</dbReference>
<evidence type="ECO:0000313" key="3">
    <source>
        <dbReference type="WBParaSite" id="ASIM_0000779101-mRNA-1"/>
    </source>
</evidence>
<dbReference type="WBParaSite" id="ASIM_0000779101-mRNA-1">
    <property type="protein sequence ID" value="ASIM_0000779101-mRNA-1"/>
    <property type="gene ID" value="ASIM_0000779101"/>
</dbReference>
<proteinExistence type="predicted"/>
<reference evidence="3" key="1">
    <citation type="submission" date="2017-02" db="UniProtKB">
        <authorList>
            <consortium name="WormBaseParasite"/>
        </authorList>
    </citation>
    <scope>IDENTIFICATION</scope>
</reference>
<dbReference type="Gene3D" id="1.20.58.740">
    <property type="match status" value="1"/>
</dbReference>
<dbReference type="EMBL" id="UYRR01018537">
    <property type="protein sequence ID" value="VDK29464.1"/>
    <property type="molecule type" value="Genomic_DNA"/>
</dbReference>
<organism evidence="3">
    <name type="scientific">Anisakis simplex</name>
    <name type="common">Herring worm</name>
    <dbReference type="NCBI Taxonomy" id="6269"/>
    <lineage>
        <taxon>Eukaryota</taxon>
        <taxon>Metazoa</taxon>
        <taxon>Ecdysozoa</taxon>
        <taxon>Nematoda</taxon>
        <taxon>Chromadorea</taxon>
        <taxon>Rhabditida</taxon>
        <taxon>Spirurina</taxon>
        <taxon>Ascaridomorpha</taxon>
        <taxon>Ascaridoidea</taxon>
        <taxon>Anisakidae</taxon>
        <taxon>Anisakis</taxon>
        <taxon>Anisakis simplex complex</taxon>
    </lineage>
</organism>
<name>A0A0M3JJH1_ANISI</name>
<accession>A0A0M3JJH1</accession>
<dbReference type="OrthoDB" id="47328at2759"/>
<dbReference type="Proteomes" id="UP000267096">
    <property type="component" value="Unassembled WGS sequence"/>
</dbReference>
<protein>
    <submittedName>
        <fullName evidence="3">DHR-2_Lobe_C domain-containing protein</fullName>
    </submittedName>
</protein>
<sequence length="57" mass="6295">MYECAEALKANEAAIGSDQTEYQTMLKNAFAAMLERLHAFFGESVSIFLHNGAKLIV</sequence>
<dbReference type="AlphaFoldDB" id="A0A0M3JJH1"/>
<keyword evidence="2" id="KW-1185">Reference proteome</keyword>